<protein>
    <submittedName>
        <fullName evidence="1">Late transcription factor 3-like protein</fullName>
    </submittedName>
</protein>
<name>A0A481Z7Y2_9VIRU</name>
<dbReference type="EMBL" id="MK500567">
    <property type="protein sequence ID" value="QBK92004.1"/>
    <property type="molecule type" value="Genomic_DNA"/>
</dbReference>
<reference evidence="1" key="1">
    <citation type="journal article" date="2019" name="MBio">
        <title>Virus Genomes from Deep Sea Sediments Expand the Ocean Megavirome and Support Independent Origins of Viral Gigantism.</title>
        <authorList>
            <person name="Backstrom D."/>
            <person name="Yutin N."/>
            <person name="Jorgensen S.L."/>
            <person name="Dharamshi J."/>
            <person name="Homa F."/>
            <person name="Zaremba-Niedwiedzka K."/>
            <person name="Spang A."/>
            <person name="Wolf Y.I."/>
            <person name="Koonin E.V."/>
            <person name="Ettema T.J."/>
        </authorList>
    </citation>
    <scope>NUCLEOTIDE SEQUENCE</scope>
</reference>
<accession>A0A481Z7Y2</accession>
<dbReference type="InterPro" id="IPR007031">
    <property type="entry name" value="Poxvirus_VLTF3"/>
</dbReference>
<sequence length="464" mass="54595">MDIDLIFKKYIKTLYFFGNLKNCQVFLEMKALTNFSFKRKETKQPKKRRVIPISIRHVSISDSKTSKESDLSDTHAHAEYDQDIPTEIIASYVNDFNLLHIHETIIRKLRTEPNGLDSLERELENQLEIIKMPQTIVERKQTKKSVRALQDQIENIQTGERLRVYLDRAEPIIAVYKTMIPKKRKIDFTATKAKKMELMDNEEKNPKYWKKMRLIREYLAFAQRYIDITIVQRKKNVNKCGCGCDLNDVFIDNFGTQICPECRTERYIIGFNLYKSDTLASRNDYSDRDNFEKALMRYQGKQIDKIPEPLFNDLDGHFISRGKPTSTEIKALPLNERGRKNGTDLQMLYKALLDTGYSALYEDANLIAHQYWGWTLKNVSPLESIIMEDYEKTQRVYNMLPKERSSSLGTQFRLFKHLELRGHSCTVSDFKIVKMLESLEYHDETWRIMCDDCGDVEIYFIPTI</sequence>
<dbReference type="Pfam" id="PF04947">
    <property type="entry name" value="Pox_VLTF3"/>
    <property type="match status" value="1"/>
</dbReference>
<gene>
    <name evidence="1" type="ORF">LCPAC304_03470</name>
</gene>
<dbReference type="GO" id="GO:0046782">
    <property type="term" value="P:regulation of viral transcription"/>
    <property type="evidence" value="ECO:0007669"/>
    <property type="project" value="InterPro"/>
</dbReference>
<organism evidence="1">
    <name type="scientific">Pithovirus LCPAC304</name>
    <dbReference type="NCBI Taxonomy" id="2506594"/>
    <lineage>
        <taxon>Viruses</taxon>
        <taxon>Pithoviruses</taxon>
    </lineage>
</organism>
<proteinExistence type="predicted"/>
<evidence type="ECO:0000313" key="1">
    <source>
        <dbReference type="EMBL" id="QBK92004.1"/>
    </source>
</evidence>